<evidence type="ECO:0000313" key="3">
    <source>
        <dbReference type="Proteomes" id="UP000053562"/>
    </source>
</evidence>
<keyword evidence="1" id="KW-1133">Transmembrane helix</keyword>
<name>A0A0J9SIM2_PLAVI</name>
<organism evidence="2 3">
    <name type="scientific">Plasmodium vivax India VII</name>
    <dbReference type="NCBI Taxonomy" id="1077284"/>
    <lineage>
        <taxon>Eukaryota</taxon>
        <taxon>Sar</taxon>
        <taxon>Alveolata</taxon>
        <taxon>Apicomplexa</taxon>
        <taxon>Aconoidasida</taxon>
        <taxon>Haemosporida</taxon>
        <taxon>Plasmodiidae</taxon>
        <taxon>Plasmodium</taxon>
        <taxon>Plasmodium (Plasmodium)</taxon>
    </lineage>
</organism>
<evidence type="ECO:0000256" key="1">
    <source>
        <dbReference type="SAM" id="Phobius"/>
    </source>
</evidence>
<dbReference type="Proteomes" id="UP000053562">
    <property type="component" value="Unassembled WGS sequence"/>
</dbReference>
<evidence type="ECO:0000313" key="2">
    <source>
        <dbReference type="EMBL" id="KMZ82860.1"/>
    </source>
</evidence>
<gene>
    <name evidence="2" type="ORF">PVIIG_04611</name>
</gene>
<reference evidence="2 3" key="1">
    <citation type="submission" date="2011-08" db="EMBL/GenBank/DDBJ databases">
        <title>The Genome Sequence of Plasmodium vivax India VII.</title>
        <authorList>
            <consortium name="The Broad Institute Genome Sequencing Platform"/>
            <consortium name="The Broad Institute Genome Sequencing Center for Infectious Disease"/>
            <person name="Neafsey D."/>
            <person name="Carlton J."/>
            <person name="Barnwell J."/>
            <person name="Collins W."/>
            <person name="Escalante A."/>
            <person name="Mullikin J."/>
            <person name="Saul A."/>
            <person name="Guigo R."/>
            <person name="Camara F."/>
            <person name="Young S.K."/>
            <person name="Zeng Q."/>
            <person name="Gargeya S."/>
            <person name="Fitzgerald M."/>
            <person name="Haas B."/>
            <person name="Abouelleil A."/>
            <person name="Alvarado L."/>
            <person name="Arachchi H.M."/>
            <person name="Berlin A."/>
            <person name="Brown A."/>
            <person name="Chapman S.B."/>
            <person name="Chen Z."/>
            <person name="Dunbar C."/>
            <person name="Freedman E."/>
            <person name="Gearin G."/>
            <person name="Gellesch M."/>
            <person name="Goldberg J."/>
            <person name="Griggs A."/>
            <person name="Gujja S."/>
            <person name="Heiman D."/>
            <person name="Howarth C."/>
            <person name="Larson L."/>
            <person name="Lui A."/>
            <person name="MacDonald P.J.P."/>
            <person name="Montmayeur A."/>
            <person name="Murphy C."/>
            <person name="Neiman D."/>
            <person name="Pearson M."/>
            <person name="Priest M."/>
            <person name="Roberts A."/>
            <person name="Saif S."/>
            <person name="Shea T."/>
            <person name="Shenoy N."/>
            <person name="Sisk P."/>
            <person name="Stolte C."/>
            <person name="Sykes S."/>
            <person name="Wortman J."/>
            <person name="Nusbaum C."/>
            <person name="Birren B."/>
        </authorList>
    </citation>
    <scope>NUCLEOTIDE SEQUENCE [LARGE SCALE GENOMIC DNA]</scope>
    <source>
        <strain evidence="2 3">India VII</strain>
    </source>
</reference>
<feature type="transmembrane region" description="Helical" evidence="1">
    <location>
        <begin position="221"/>
        <end position="244"/>
    </location>
</feature>
<proteinExistence type="predicted"/>
<keyword evidence="1" id="KW-0472">Membrane</keyword>
<accession>A0A0J9SIM2</accession>
<dbReference type="AlphaFoldDB" id="A0A0J9SIM2"/>
<protein>
    <submittedName>
        <fullName evidence="2">Uncharacterized protein</fullName>
    </submittedName>
</protein>
<keyword evidence="1" id="KW-0812">Transmembrane</keyword>
<dbReference type="OrthoDB" id="10295268at2759"/>
<dbReference type="EMBL" id="KQ234158">
    <property type="protein sequence ID" value="KMZ82860.1"/>
    <property type="molecule type" value="Genomic_DNA"/>
</dbReference>
<sequence length="252" mass="29295">MVELECEIYYRTKQKNHEYFYYEFSDVKSVFSNVTEPYLEKVKNIEDPILQHISLYLVHNYNNYKPDFSDTGDYSKNEACKNLNRWIDKEKSIYTRATKCSKNKDAWNKHIESLWEKLQINNNNGKKCNRYEHFSNTTTFPDELKEYTCYQHVPENYTCTAPQVNSSTTENPCSNCITTCPPCKNNCTNSESTIQSSYLTSTPDNCATICTQMCPDGFPSLIPTVSISVCFTLLGVFILQFFLYKVIKNVLL</sequence>